<dbReference type="PANTHER" id="PTHR30093">
    <property type="entry name" value="GENERAL SECRETION PATHWAY PROTEIN G"/>
    <property type="match status" value="1"/>
</dbReference>
<keyword evidence="8" id="KW-1185">Reference proteome</keyword>
<evidence type="ECO:0000256" key="2">
    <source>
        <dbReference type="ARBA" id="ARBA00011156"/>
    </source>
</evidence>
<name>A0ABY8NHK5_9GAMM</name>
<organism evidence="7 8">
    <name type="scientific">Microbulbifer bruguierae</name>
    <dbReference type="NCBI Taxonomy" id="3029061"/>
    <lineage>
        <taxon>Bacteria</taxon>
        <taxon>Pseudomonadati</taxon>
        <taxon>Pseudomonadota</taxon>
        <taxon>Gammaproteobacteria</taxon>
        <taxon>Cellvibrionales</taxon>
        <taxon>Microbulbiferaceae</taxon>
        <taxon>Microbulbifer</taxon>
    </lineage>
</organism>
<dbReference type="InterPro" id="IPR001082">
    <property type="entry name" value="Pilin"/>
</dbReference>
<evidence type="ECO:0000256" key="1">
    <source>
        <dbReference type="ARBA" id="ARBA00005233"/>
    </source>
</evidence>
<gene>
    <name evidence="7" type="ORF">PVT68_06270</name>
</gene>
<dbReference type="SUPFAM" id="SSF54523">
    <property type="entry name" value="Pili subunits"/>
    <property type="match status" value="1"/>
</dbReference>
<evidence type="ECO:0000256" key="3">
    <source>
        <dbReference type="ARBA" id="ARBA00022481"/>
    </source>
</evidence>
<keyword evidence="6" id="KW-1133">Transmembrane helix</keyword>
<comment type="subunit">
    <text evidence="2">The pili are polar flexible filaments of about 5.4 nanometers diameter and 2.5 micrometers average length; they consist of only a single polypeptide chain arranged in a helical configuration of five subunits per turn in the assembled pilus.</text>
</comment>
<dbReference type="NCBIfam" id="TIGR02532">
    <property type="entry name" value="IV_pilin_GFxxxE"/>
    <property type="match status" value="1"/>
</dbReference>
<keyword evidence="3" id="KW-0488">Methylation</keyword>
<dbReference type="InterPro" id="IPR012902">
    <property type="entry name" value="N_methyl_site"/>
</dbReference>
<feature type="region of interest" description="Disordered" evidence="5">
    <location>
        <begin position="147"/>
        <end position="172"/>
    </location>
</feature>
<dbReference type="Pfam" id="PF00114">
    <property type="entry name" value="Pilin"/>
    <property type="match status" value="1"/>
</dbReference>
<dbReference type="Proteomes" id="UP001236500">
    <property type="component" value="Chromosome"/>
</dbReference>
<comment type="similarity">
    <text evidence="1 4">Belongs to the N-Me-Phe pilin family.</text>
</comment>
<keyword evidence="6" id="KW-0812">Transmembrane</keyword>
<dbReference type="PROSITE" id="PS00409">
    <property type="entry name" value="PROKAR_NTER_METHYL"/>
    <property type="match status" value="1"/>
</dbReference>
<dbReference type="Gene3D" id="3.30.700.10">
    <property type="entry name" value="Glycoprotein, Type 4 Pilin"/>
    <property type="match status" value="1"/>
</dbReference>
<feature type="transmembrane region" description="Helical" evidence="6">
    <location>
        <begin position="7"/>
        <end position="27"/>
    </location>
</feature>
<protein>
    <submittedName>
        <fullName evidence="7">Pilin</fullName>
    </submittedName>
</protein>
<evidence type="ECO:0000313" key="7">
    <source>
        <dbReference type="EMBL" id="WGL17899.1"/>
    </source>
</evidence>
<dbReference type="Pfam" id="PF07963">
    <property type="entry name" value="N_methyl"/>
    <property type="match status" value="1"/>
</dbReference>
<dbReference type="PRINTS" id="PR00813">
    <property type="entry name" value="BCTERIALGSPG"/>
</dbReference>
<evidence type="ECO:0000313" key="8">
    <source>
        <dbReference type="Proteomes" id="UP001236500"/>
    </source>
</evidence>
<proteinExistence type="inferred from homology"/>
<evidence type="ECO:0000256" key="5">
    <source>
        <dbReference type="SAM" id="MobiDB-lite"/>
    </source>
</evidence>
<evidence type="ECO:0000256" key="4">
    <source>
        <dbReference type="RuleBase" id="RU000389"/>
    </source>
</evidence>
<evidence type="ECO:0000256" key="6">
    <source>
        <dbReference type="SAM" id="Phobius"/>
    </source>
</evidence>
<reference evidence="7 8" key="1">
    <citation type="submission" date="2023-02" db="EMBL/GenBank/DDBJ databases">
        <title>Description and genomic characterization of Microbulbifer bruguierae sp. nov., isolated from the sediment of mangrove plant Bruguiera sexangula.</title>
        <authorList>
            <person name="Long M."/>
        </authorList>
    </citation>
    <scope>NUCLEOTIDE SEQUENCE [LARGE SCALE GENOMIC DNA]</scope>
    <source>
        <strain evidence="7 8">H12</strain>
    </source>
</reference>
<dbReference type="InterPro" id="IPR045584">
    <property type="entry name" value="Pilin-like"/>
</dbReference>
<accession>A0ABY8NHK5</accession>
<dbReference type="InterPro" id="IPR000983">
    <property type="entry name" value="Bac_GSPG_pilin"/>
</dbReference>
<sequence>MKKQQGFTLIELMIVVAIIGILAAIAIPQYQTYVAKSQVGRVMSEVGSMRTAVESCMMEGMDDTECSFGWSTSNLLGATDLQPDGLSATIDLEANTASLVATFGGKAAAVLVGETASQLGWYRDTSGNWTCGSSADAKFRPAGCSVDLATAEGDGGDDEGNEPAEPQEPADP</sequence>
<keyword evidence="6" id="KW-0472">Membrane</keyword>
<dbReference type="PANTHER" id="PTHR30093:SF34">
    <property type="entry name" value="PREPILIN PEPTIDASE-DEPENDENT PROTEIN D"/>
    <property type="match status" value="1"/>
</dbReference>
<dbReference type="EMBL" id="CP118605">
    <property type="protein sequence ID" value="WGL17899.1"/>
    <property type="molecule type" value="Genomic_DNA"/>
</dbReference>
<keyword evidence="4" id="KW-0281">Fimbrium</keyword>